<dbReference type="RefSeq" id="WP_276570317.1">
    <property type="nucleotide sequence ID" value="NZ_NRRU01000120.1"/>
</dbReference>
<dbReference type="EMBL" id="NRRU01000120">
    <property type="protein sequence ID" value="MBK1715434.1"/>
    <property type="molecule type" value="Genomic_DNA"/>
</dbReference>
<proteinExistence type="predicted"/>
<feature type="region of interest" description="Disordered" evidence="1">
    <location>
        <begin position="106"/>
        <end position="144"/>
    </location>
</feature>
<reference evidence="2" key="2">
    <citation type="journal article" date="2020" name="Microorganisms">
        <title>Osmotic Adaptation and Compatible Solute Biosynthesis of Phototrophic Bacteria as Revealed from Genome Analyses.</title>
        <authorList>
            <person name="Imhoff J.F."/>
            <person name="Rahn T."/>
            <person name="Kunzel S."/>
            <person name="Keller A."/>
            <person name="Neulinger S.C."/>
        </authorList>
    </citation>
    <scope>NUCLEOTIDE SEQUENCE</scope>
    <source>
        <strain evidence="2">IM 151</strain>
    </source>
</reference>
<dbReference type="InterPro" id="IPR038440">
    <property type="entry name" value="FimV_C_sf"/>
</dbReference>
<name>A0ABS1DZE9_RUBGE</name>
<dbReference type="Gene3D" id="1.20.58.2200">
    <property type="match status" value="1"/>
</dbReference>
<reference evidence="2" key="1">
    <citation type="submission" date="2017-08" db="EMBL/GenBank/DDBJ databases">
        <authorList>
            <person name="Imhoff J.F."/>
            <person name="Rahn T."/>
            <person name="Kuenzel S."/>
            <person name="Neulinger S.C."/>
        </authorList>
    </citation>
    <scope>NUCLEOTIDE SEQUENCE</scope>
    <source>
        <strain evidence="2">IM 151</strain>
    </source>
</reference>
<feature type="non-terminal residue" evidence="2">
    <location>
        <position position="1"/>
    </location>
</feature>
<gene>
    <name evidence="2" type="ORF">CKO43_22025</name>
</gene>
<dbReference type="InterPro" id="IPR020011">
    <property type="entry name" value="FimV_C"/>
</dbReference>
<evidence type="ECO:0000313" key="3">
    <source>
        <dbReference type="Proteomes" id="UP001041814"/>
    </source>
</evidence>
<accession>A0ABS1DZE9</accession>
<evidence type="ECO:0000256" key="1">
    <source>
        <dbReference type="SAM" id="MobiDB-lite"/>
    </source>
</evidence>
<feature type="compositionally biased region" description="Low complexity" evidence="1">
    <location>
        <begin position="280"/>
        <end position="297"/>
    </location>
</feature>
<evidence type="ECO:0000313" key="2">
    <source>
        <dbReference type="EMBL" id="MBK1715434.1"/>
    </source>
</evidence>
<sequence>VEALAPAAPAAPASTPTPAVTVAAAAPVASAPEAASAAVPASAAASQPAKKRPLPASAPAPVAEEEQSFLDALLENPMLLPAGGLLVALLGGLLFWRRRQRGANGGGETSFLESRLQPDSFFGGSGGQRIDTREATPSGSPSSMSYSLSQLDAIGDVDPVAEADVYLAYGRDLQAEEILKEAMRANPDRMAIRLKLLEVYLKRRDTKGFELLATQVFTTTQGSGEDWEKAQELGRQIDPENPLYQPGGAPTLEVGPGGKVIEPLGATTMPHAAKPTPFTPDSSLLPEPEPAPAAGLDLDLDLDIDAPAPAAPATMDATRPIPRDEGPSSANAPLDFELPLVDTGPAPLDEPIPTPETSAFDERADSSPPQDLGGLDFDLGDLAPPSPPPASAPASGEPSLDFSDFGLGPDTLPPIGDGDPLARKLELAEEFRQIGDLEGARDLLEEVIAKADGALKSKAQAMLSTLG</sequence>
<feature type="compositionally biased region" description="Low complexity" evidence="1">
    <location>
        <begin position="371"/>
        <end position="383"/>
    </location>
</feature>
<comment type="caution">
    <text evidence="2">The sequence shown here is derived from an EMBL/GenBank/DDBJ whole genome shotgun (WGS) entry which is preliminary data.</text>
</comment>
<dbReference type="Proteomes" id="UP001041814">
    <property type="component" value="Unassembled WGS sequence"/>
</dbReference>
<organism evidence="2 3">
    <name type="scientific">Rubrivivax gelatinosus</name>
    <name type="common">Rhodocyclus gelatinosus</name>
    <name type="synonym">Rhodopseudomonas gelatinosa</name>
    <dbReference type="NCBI Taxonomy" id="28068"/>
    <lineage>
        <taxon>Bacteria</taxon>
        <taxon>Pseudomonadati</taxon>
        <taxon>Pseudomonadota</taxon>
        <taxon>Betaproteobacteria</taxon>
        <taxon>Burkholderiales</taxon>
        <taxon>Sphaerotilaceae</taxon>
        <taxon>Rubrivivax</taxon>
    </lineage>
</organism>
<feature type="region of interest" description="Disordered" evidence="1">
    <location>
        <begin position="268"/>
        <end position="421"/>
    </location>
</feature>
<keyword evidence="3" id="KW-1185">Reference proteome</keyword>
<evidence type="ECO:0008006" key="4">
    <source>
        <dbReference type="Google" id="ProtNLM"/>
    </source>
</evidence>
<dbReference type="NCBIfam" id="TIGR03504">
    <property type="entry name" value="FimV_Cterm"/>
    <property type="match status" value="1"/>
</dbReference>
<protein>
    <recommendedName>
        <fullName evidence="4">Pilus assembly protein FimV</fullName>
    </recommendedName>
</protein>